<proteinExistence type="inferred from homology"/>
<reference evidence="4 5" key="1">
    <citation type="submission" date="2015-01" db="EMBL/GenBank/DDBJ databases">
        <title>The Genome Sequence of Fonsecaea multimorphosa CBS 102226.</title>
        <authorList>
            <consortium name="The Broad Institute Genomics Platform"/>
            <person name="Cuomo C."/>
            <person name="de Hoog S."/>
            <person name="Gorbushina A."/>
            <person name="Stielow B."/>
            <person name="Teixiera M."/>
            <person name="Abouelleil A."/>
            <person name="Chapman S.B."/>
            <person name="Priest M."/>
            <person name="Young S.K."/>
            <person name="Wortman J."/>
            <person name="Nusbaum C."/>
            <person name="Birren B."/>
        </authorList>
    </citation>
    <scope>NUCLEOTIDE SEQUENCE [LARGE SCALE GENOMIC DNA]</scope>
    <source>
        <strain evidence="4 5">CBS 102226</strain>
    </source>
</reference>
<evidence type="ECO:0000313" key="4">
    <source>
        <dbReference type="EMBL" id="KIX96276.1"/>
    </source>
</evidence>
<dbReference type="OrthoDB" id="294295at2759"/>
<dbReference type="EMBL" id="KN848078">
    <property type="protein sequence ID" value="KIX96276.1"/>
    <property type="molecule type" value="Genomic_DNA"/>
</dbReference>
<dbReference type="STRING" id="1442371.A0A0D2IGU3"/>
<accession>A0A0D2IGU3</accession>
<dbReference type="InterPro" id="IPR051122">
    <property type="entry name" value="SDR_DHRS6-like"/>
</dbReference>
<dbReference type="GeneID" id="27713800"/>
<evidence type="ECO:0000256" key="2">
    <source>
        <dbReference type="ARBA" id="ARBA00022857"/>
    </source>
</evidence>
<dbReference type="CDD" id="cd05233">
    <property type="entry name" value="SDR_c"/>
    <property type="match status" value="1"/>
</dbReference>
<gene>
    <name evidence="4" type="ORF">Z520_08054</name>
</gene>
<dbReference type="AlphaFoldDB" id="A0A0D2IGU3"/>
<evidence type="ECO:0000256" key="1">
    <source>
        <dbReference type="ARBA" id="ARBA00006484"/>
    </source>
</evidence>
<name>A0A0D2IGU3_9EURO</name>
<dbReference type="RefSeq" id="XP_016630399.1">
    <property type="nucleotide sequence ID" value="XM_016778551.1"/>
</dbReference>
<organism evidence="4 5">
    <name type="scientific">Fonsecaea multimorphosa CBS 102226</name>
    <dbReference type="NCBI Taxonomy" id="1442371"/>
    <lineage>
        <taxon>Eukaryota</taxon>
        <taxon>Fungi</taxon>
        <taxon>Dikarya</taxon>
        <taxon>Ascomycota</taxon>
        <taxon>Pezizomycotina</taxon>
        <taxon>Eurotiomycetes</taxon>
        <taxon>Chaetothyriomycetidae</taxon>
        <taxon>Chaetothyriales</taxon>
        <taxon>Herpotrichiellaceae</taxon>
        <taxon>Fonsecaea</taxon>
    </lineage>
</organism>
<keyword evidence="5" id="KW-1185">Reference proteome</keyword>
<dbReference type="SUPFAM" id="SSF51735">
    <property type="entry name" value="NAD(P)-binding Rossmann-fold domains"/>
    <property type="match status" value="1"/>
</dbReference>
<dbReference type="VEuPathDB" id="FungiDB:Z520_08054"/>
<dbReference type="Pfam" id="PF23441">
    <property type="entry name" value="SDR"/>
    <property type="match status" value="1"/>
</dbReference>
<protein>
    <submittedName>
        <fullName evidence="4">Uncharacterized protein</fullName>
    </submittedName>
</protein>
<dbReference type="GO" id="GO:0016491">
    <property type="term" value="F:oxidoreductase activity"/>
    <property type="evidence" value="ECO:0007669"/>
    <property type="project" value="UniProtKB-KW"/>
</dbReference>
<dbReference type="PANTHER" id="PTHR43477:SF1">
    <property type="entry name" value="DIHYDROANTICAPSIN 7-DEHYDROGENASE"/>
    <property type="match status" value="1"/>
</dbReference>
<dbReference type="PRINTS" id="PR00081">
    <property type="entry name" value="GDHRDH"/>
</dbReference>
<dbReference type="PANTHER" id="PTHR43477">
    <property type="entry name" value="DIHYDROANTICAPSIN 7-DEHYDROGENASE"/>
    <property type="match status" value="1"/>
</dbReference>
<keyword evidence="3" id="KW-0560">Oxidoreductase</keyword>
<dbReference type="InterPro" id="IPR002347">
    <property type="entry name" value="SDR_fam"/>
</dbReference>
<dbReference type="Proteomes" id="UP000053411">
    <property type="component" value="Unassembled WGS sequence"/>
</dbReference>
<dbReference type="InterPro" id="IPR057571">
    <property type="entry name" value="SDR_PhqE-like"/>
</dbReference>
<keyword evidence="2" id="KW-0521">NADP</keyword>
<sequence length="268" mass="28151">MPAKYLSKLQGKSVLLVGGTSGIGYGIAEGCLEFGAKVVIASRSADKVASAVESLKASYPEHAANIRGHTVNLNPGETDVEKQLVALFDFATDNGATKLDHVVETAGDLSLAGQMGLDTITPELLAKAGSVRLVGVIMLAKVASRYLNKASTSTFTMTSGVLLYRPRPGLSPFIGAGGNKEAFARGLAIDLAPVRVNVVAPGAIETELLYSSVPQGMKREDVMELYKKHSLLGKVGTVEDVAECYLSLMKNGFQTGTVVQCEGGYLLI</sequence>
<dbReference type="Gene3D" id="3.40.50.720">
    <property type="entry name" value="NAD(P)-binding Rossmann-like Domain"/>
    <property type="match status" value="1"/>
</dbReference>
<evidence type="ECO:0000313" key="5">
    <source>
        <dbReference type="Proteomes" id="UP000053411"/>
    </source>
</evidence>
<dbReference type="InterPro" id="IPR036291">
    <property type="entry name" value="NAD(P)-bd_dom_sf"/>
</dbReference>
<evidence type="ECO:0000256" key="3">
    <source>
        <dbReference type="ARBA" id="ARBA00023002"/>
    </source>
</evidence>
<comment type="similarity">
    <text evidence="1">Belongs to the short-chain dehydrogenases/reductases (SDR) family.</text>
</comment>